<dbReference type="SUPFAM" id="SSF48452">
    <property type="entry name" value="TPR-like"/>
    <property type="match status" value="1"/>
</dbReference>
<dbReference type="EMBL" id="PZJX01000017">
    <property type="protein sequence ID" value="PTE11081.1"/>
    <property type="molecule type" value="Genomic_DNA"/>
</dbReference>
<comment type="caution">
    <text evidence="2">The sequence shown here is derived from an EMBL/GenBank/DDBJ whole genome shotgun (WGS) entry which is preliminary data.</text>
</comment>
<name>A0A2T4IZK8_9HYPH</name>
<dbReference type="Gene3D" id="1.25.40.10">
    <property type="entry name" value="Tetratricopeptide repeat domain"/>
    <property type="match status" value="1"/>
</dbReference>
<protein>
    <submittedName>
        <fullName evidence="2">Uncharacterized protein</fullName>
    </submittedName>
</protein>
<reference evidence="2 3" key="1">
    <citation type="submission" date="2018-03" db="EMBL/GenBank/DDBJ databases">
        <title>Genome sequence of the symbiotic type strain Mesorhizobium helmanticense CSLC115NT isolated from Lotus corniculatus nodules.</title>
        <authorList>
            <person name="Sannazzaro A.I."/>
            <person name="Torres Tejerizo G.A."/>
            <person name="Dip D."/>
            <person name="Caballero M."/>
            <person name="Pistorio M."/>
            <person name="Estrella M.J."/>
        </authorList>
    </citation>
    <scope>NUCLEOTIDE SEQUENCE [LARGE SCALE GENOMIC DNA]</scope>
    <source>
        <strain evidence="2 3">CSLC115N</strain>
    </source>
</reference>
<evidence type="ECO:0000256" key="1">
    <source>
        <dbReference type="SAM" id="Phobius"/>
    </source>
</evidence>
<keyword evidence="1" id="KW-1133">Transmembrane helix</keyword>
<keyword evidence="1" id="KW-0472">Membrane</keyword>
<proteinExistence type="predicted"/>
<evidence type="ECO:0000313" key="2">
    <source>
        <dbReference type="EMBL" id="PTE11081.1"/>
    </source>
</evidence>
<dbReference type="Proteomes" id="UP000240259">
    <property type="component" value="Unassembled WGS sequence"/>
</dbReference>
<dbReference type="InterPro" id="IPR011990">
    <property type="entry name" value="TPR-like_helical_dom_sf"/>
</dbReference>
<dbReference type="RefSeq" id="WP_107648522.1">
    <property type="nucleotide sequence ID" value="NZ_PZJX01000017.1"/>
</dbReference>
<organism evidence="2 3">
    <name type="scientific">Mesorhizobium helmanticense</name>
    <dbReference type="NCBI Taxonomy" id="1776423"/>
    <lineage>
        <taxon>Bacteria</taxon>
        <taxon>Pseudomonadati</taxon>
        <taxon>Pseudomonadota</taxon>
        <taxon>Alphaproteobacteria</taxon>
        <taxon>Hyphomicrobiales</taxon>
        <taxon>Phyllobacteriaceae</taxon>
        <taxon>Mesorhizobium</taxon>
    </lineage>
</organism>
<accession>A0A2T4IZK8</accession>
<feature type="transmembrane region" description="Helical" evidence="1">
    <location>
        <begin position="150"/>
        <end position="170"/>
    </location>
</feature>
<sequence length="571" mass="63179">MIQPGTATAREQDLFLGDCRIQLARILNSTDFDATGREHRFFSYVVEETLAGRGDRIKAYSIAVEVFGRGQSFDPQSDPIVRIEAGHLRRAIERYYLTSGQADPILITIPKGGYVPVFSYRERTALAELPAPVVSRQVTEHAVRWTKSRLLMAAVLVVLLAVAASAAWWWTFDRSVAPERPRVLVEAFDNPAGTDGARAVAVGLKEEIVQQLSKFGDILVMESAAKAGDTSIPPPRFVVAGSVVLSPDDFLLRVRLINRADNSILWADSYNGPLQVTAFVDAQAEIARNVSRNLAQTYGIIFQADQNLDVNNAPDDWTAYACTLSFFEYRIEVDAQRRSSVRACLEKTVDRFPAYATAWGLLSLIYIDDYRFEFAADPASSSATLQRALDAASQGMALDPSNIRARQAKMLALYFNKDIDAALKLGKQSLEINPNDTEFISEYGERLALSGNWHDGCALVTEARQQNPGATAYYETDLALCSYFAGDQQQAAAWLAKSPSLSHPLYHLVRAAVLGEAGNATEANRERIWLEQNSPDLVKNLRKEVSKRLGRPQDVEFFLGSLRKAGLEITD</sequence>
<keyword evidence="3" id="KW-1185">Reference proteome</keyword>
<dbReference type="AlphaFoldDB" id="A0A2T4IZK8"/>
<gene>
    <name evidence="2" type="ORF">C9427_07635</name>
</gene>
<dbReference type="OrthoDB" id="100177at2"/>
<evidence type="ECO:0000313" key="3">
    <source>
        <dbReference type="Proteomes" id="UP000240259"/>
    </source>
</evidence>
<keyword evidence="1" id="KW-0812">Transmembrane</keyword>